<evidence type="ECO:0000256" key="4">
    <source>
        <dbReference type="RuleBase" id="RU363097"/>
    </source>
</evidence>
<dbReference type="Pfam" id="PF07993">
    <property type="entry name" value="NAD_binding_4"/>
    <property type="match status" value="1"/>
</dbReference>
<comment type="similarity">
    <text evidence="1 4">Belongs to the fatty acyl-CoA reductase family.</text>
</comment>
<protein>
    <recommendedName>
        <fullName evidence="4">Fatty acyl-CoA reductase</fullName>
        <ecNumber evidence="4">1.2.1.84</ecNumber>
    </recommendedName>
</protein>
<evidence type="ECO:0000313" key="8">
    <source>
        <dbReference type="Proteomes" id="UP001604336"/>
    </source>
</evidence>
<dbReference type="Gene3D" id="3.40.50.720">
    <property type="entry name" value="NAD(P)-binding Rossmann-like Domain"/>
    <property type="match status" value="1"/>
</dbReference>
<dbReference type="InterPro" id="IPR013120">
    <property type="entry name" value="FAR_NAD-bd"/>
</dbReference>
<dbReference type="InterPro" id="IPR036291">
    <property type="entry name" value="NAD(P)-bd_dom_sf"/>
</dbReference>
<evidence type="ECO:0000256" key="2">
    <source>
        <dbReference type="ARBA" id="ARBA00022516"/>
    </source>
</evidence>
<comment type="caution">
    <text evidence="7">The sequence shown here is derived from an EMBL/GenBank/DDBJ whole genome shotgun (WGS) entry which is preliminary data.</text>
</comment>
<keyword evidence="2 4" id="KW-0444">Lipid biosynthesis</keyword>
<sequence>MELSSILHFLKNRTILVTGATGFLAKIYIEKILRVQPNVKKLYLLLRAADTKSALNRFNNEVISKDLFGVLKEKHGANLSSFILEKVTIVPGDITRDNLGINDLKLSLKISTEVDVVINLAATTNFDERYDVALGINTIGPMHVLNFAKTCGKLKVLLHVSTAYVCGEKEGLILEEPINLGDTLNGTSGLDINAEKEVIEERLKQLHADNVSEKSITSVMKDLGIQRARKYGWPNTYAFTKAMGEMLIGHFKQNIPLVIIRPTIVTSTYKEPFSGWLEGVRNIDSFVLGYGKGKMKCFPGDPQSIVDLIPADMVVNAMIAAMVAHADQPGTHIIYHVGSSMANPVSYTSLQDYGLRYFTKNPWTGKDGKPVIVVKGKQLSSVAMFQRYMEIHYLIPLKVLYVANAALCQYFGDLYHNLHRKIMFLMRLVQLFSPYVFFKGIFDDMNTEKLRRALSDNGSESEMFYFDPKSITWDDYFMNTHIAGVVKYAFK</sequence>
<keyword evidence="8" id="KW-1185">Reference proteome</keyword>
<name>A0ABD1VUK1_9LAMI</name>
<dbReference type="CDD" id="cd09071">
    <property type="entry name" value="FAR_C"/>
    <property type="match status" value="1"/>
</dbReference>
<keyword evidence="4" id="KW-0521">NADP</keyword>
<dbReference type="EMBL" id="JBFOLK010000001">
    <property type="protein sequence ID" value="KAL2541033.1"/>
    <property type="molecule type" value="Genomic_DNA"/>
</dbReference>
<evidence type="ECO:0000313" key="7">
    <source>
        <dbReference type="EMBL" id="KAL2541033.1"/>
    </source>
</evidence>
<dbReference type="PANTHER" id="PTHR11011">
    <property type="entry name" value="MALE STERILITY PROTEIN 2-RELATED"/>
    <property type="match status" value="1"/>
</dbReference>
<evidence type="ECO:0000259" key="5">
    <source>
        <dbReference type="Pfam" id="PF03015"/>
    </source>
</evidence>
<dbReference type="Pfam" id="PF03015">
    <property type="entry name" value="Sterile"/>
    <property type="match status" value="1"/>
</dbReference>
<dbReference type="Proteomes" id="UP001604336">
    <property type="component" value="Unassembled WGS sequence"/>
</dbReference>
<evidence type="ECO:0000259" key="6">
    <source>
        <dbReference type="Pfam" id="PF07993"/>
    </source>
</evidence>
<comment type="function">
    <text evidence="4">Catalyzes the reduction of fatty acyl-CoA to fatty alcohols.</text>
</comment>
<dbReference type="PANTHER" id="PTHR11011:SF99">
    <property type="entry name" value="FATTY ACYL-COA REDUCTASE 3"/>
    <property type="match status" value="1"/>
</dbReference>
<dbReference type="SUPFAM" id="SSF51735">
    <property type="entry name" value="NAD(P)-binding Rossmann-fold domains"/>
    <property type="match status" value="1"/>
</dbReference>
<organism evidence="7 8">
    <name type="scientific">Abeliophyllum distichum</name>
    <dbReference type="NCBI Taxonomy" id="126358"/>
    <lineage>
        <taxon>Eukaryota</taxon>
        <taxon>Viridiplantae</taxon>
        <taxon>Streptophyta</taxon>
        <taxon>Embryophyta</taxon>
        <taxon>Tracheophyta</taxon>
        <taxon>Spermatophyta</taxon>
        <taxon>Magnoliopsida</taxon>
        <taxon>eudicotyledons</taxon>
        <taxon>Gunneridae</taxon>
        <taxon>Pentapetalae</taxon>
        <taxon>asterids</taxon>
        <taxon>lamiids</taxon>
        <taxon>Lamiales</taxon>
        <taxon>Oleaceae</taxon>
        <taxon>Forsythieae</taxon>
        <taxon>Abeliophyllum</taxon>
    </lineage>
</organism>
<evidence type="ECO:0000256" key="3">
    <source>
        <dbReference type="ARBA" id="ARBA00023098"/>
    </source>
</evidence>
<dbReference type="EC" id="1.2.1.84" evidence="4"/>
<dbReference type="GO" id="GO:0006629">
    <property type="term" value="P:lipid metabolic process"/>
    <property type="evidence" value="ECO:0007669"/>
    <property type="project" value="UniProtKB-KW"/>
</dbReference>
<dbReference type="GO" id="GO:0102965">
    <property type="term" value="F:alcohol-forming long-chain fatty acyl-CoA reductase activity"/>
    <property type="evidence" value="ECO:0007669"/>
    <property type="project" value="UniProtKB-EC"/>
</dbReference>
<accession>A0ABD1VUK1</accession>
<feature type="domain" description="Fatty acyl-CoA reductase C-terminal" evidence="5">
    <location>
        <begin position="393"/>
        <end position="491"/>
    </location>
</feature>
<dbReference type="AlphaFoldDB" id="A0ABD1VUK1"/>
<evidence type="ECO:0000256" key="1">
    <source>
        <dbReference type="ARBA" id="ARBA00005928"/>
    </source>
</evidence>
<keyword evidence="4" id="KW-0560">Oxidoreductase</keyword>
<keyword evidence="3 4" id="KW-0443">Lipid metabolism</keyword>
<comment type="catalytic activity">
    <reaction evidence="4">
        <text>a long-chain fatty acyl-CoA + 2 NADPH + 2 H(+) = a long-chain primary fatty alcohol + 2 NADP(+) + CoA</text>
        <dbReference type="Rhea" id="RHEA:52716"/>
        <dbReference type="ChEBI" id="CHEBI:15378"/>
        <dbReference type="ChEBI" id="CHEBI:57287"/>
        <dbReference type="ChEBI" id="CHEBI:57783"/>
        <dbReference type="ChEBI" id="CHEBI:58349"/>
        <dbReference type="ChEBI" id="CHEBI:77396"/>
        <dbReference type="ChEBI" id="CHEBI:83139"/>
        <dbReference type="EC" id="1.2.1.84"/>
    </reaction>
</comment>
<feature type="domain" description="Thioester reductase (TE)" evidence="6">
    <location>
        <begin position="17"/>
        <end position="318"/>
    </location>
</feature>
<dbReference type="InterPro" id="IPR026055">
    <property type="entry name" value="FAR"/>
</dbReference>
<reference evidence="8" key="1">
    <citation type="submission" date="2024-07" db="EMBL/GenBank/DDBJ databases">
        <title>Two chromosome-level genome assemblies of Korean endemic species Abeliophyllum distichum and Forsythia ovata (Oleaceae).</title>
        <authorList>
            <person name="Jang H."/>
        </authorList>
    </citation>
    <scope>NUCLEOTIDE SEQUENCE [LARGE SCALE GENOMIC DNA]</scope>
</reference>
<proteinExistence type="inferred from homology"/>
<dbReference type="InterPro" id="IPR033640">
    <property type="entry name" value="FAR_C"/>
</dbReference>
<gene>
    <name evidence="7" type="ORF">Adt_02011</name>
</gene>
<dbReference type="CDD" id="cd05236">
    <property type="entry name" value="FAR-N_SDR_e"/>
    <property type="match status" value="1"/>
</dbReference>